<name>A0A1I8JQK3_9PLAT</name>
<dbReference type="AlphaFoldDB" id="A0A1I8JQK3"/>
<feature type="region of interest" description="Disordered" evidence="1">
    <location>
        <begin position="235"/>
        <end position="259"/>
    </location>
</feature>
<feature type="region of interest" description="Disordered" evidence="1">
    <location>
        <begin position="339"/>
        <end position="501"/>
    </location>
</feature>
<evidence type="ECO:0000256" key="1">
    <source>
        <dbReference type="SAM" id="MobiDB-lite"/>
    </source>
</evidence>
<feature type="compositionally biased region" description="Acidic residues" evidence="1">
    <location>
        <begin position="372"/>
        <end position="383"/>
    </location>
</feature>
<dbReference type="WBParaSite" id="snap_masked-unitig_36727-processed-gene-0.1-mRNA-1">
    <property type="protein sequence ID" value="snap_masked-unitig_36727-processed-gene-0.1-mRNA-1"/>
    <property type="gene ID" value="snap_masked-unitig_36727-processed-gene-0.1"/>
</dbReference>
<keyword evidence="2" id="KW-1185">Reference proteome</keyword>
<reference evidence="3" key="1">
    <citation type="submission" date="2016-11" db="UniProtKB">
        <authorList>
            <consortium name="WormBaseParasite"/>
        </authorList>
    </citation>
    <scope>IDENTIFICATION</scope>
</reference>
<feature type="compositionally biased region" description="Basic and acidic residues" evidence="1">
    <location>
        <begin position="384"/>
        <end position="394"/>
    </location>
</feature>
<accession>A0A1I8JQK3</accession>
<evidence type="ECO:0000313" key="2">
    <source>
        <dbReference type="Proteomes" id="UP000095280"/>
    </source>
</evidence>
<organism evidence="2 3">
    <name type="scientific">Macrostomum lignano</name>
    <dbReference type="NCBI Taxonomy" id="282301"/>
    <lineage>
        <taxon>Eukaryota</taxon>
        <taxon>Metazoa</taxon>
        <taxon>Spiralia</taxon>
        <taxon>Lophotrochozoa</taxon>
        <taxon>Platyhelminthes</taxon>
        <taxon>Rhabditophora</taxon>
        <taxon>Macrostomorpha</taxon>
        <taxon>Macrostomida</taxon>
        <taxon>Macrostomidae</taxon>
        <taxon>Macrostomum</taxon>
    </lineage>
</organism>
<proteinExistence type="predicted"/>
<evidence type="ECO:0000313" key="3">
    <source>
        <dbReference type="WBParaSite" id="snap_masked-unitig_36727-processed-gene-0.1-mRNA-1"/>
    </source>
</evidence>
<sequence length="974" mass="103786">NPIPSSDAVTRAAVPRPLAELPFAIAAASGPFWLVSSGPWRCGWQSRFDEEFGWQHLARRVSRVCLASSQLLLLPKPEQYAVQPRHPICSTFRRPKRAPAQRLDSTRAYLQAGARIKDVSQRFSQLGLQHTVSGPVFDFHSPRLDRRPARWPPDVAAARRRRPASLAVFCKLLPAVVCSALCLINLLQLAAMLWHLGIPLNLLTCTGAALAFPSCSFLQPPPSPAAAELALTPGRSRRHQAGRRGRLWKQTEAEKRQRGGLGPAAAAVEAEAAVQAGLAAGGAALGRRLAAPPALAAFAASAFPGSPLLTPAWAARWSLGSLPPSPMRALVAAVASPAPQALPPHHLRPPPSPKPPRRQALQQSGASPSSNDDYDDYSSDSEDENGRRPARTDIGDLGGADGAPRHESPPPPVRPSPPSYRRARLAGCGGGGLHGQQRSLNTIPGGERRRSLASCNAAHFRAARRPSSSTPAAAAGGDGHAAPLPPQQGAPPPPPAIRARRPGWRPIFRRSDQPTFKVPSQGVAWSAPAGLTSSQTSLRHHQPVVGVQPVQGGADLGLRAAGLLGHLGQQAAQWQAVALAAWKCAAHQLANVAQAIGRQRSVAARPTGRRLRRRQGRLRRAGASAAARRIRFRLGAAAGRLRLSGVALGLLSPLGRRRSRRPRRFRRCQRPRRRPRRGRPLAGPGWPLQHLLEDGVADQVGGRLGVAALHLLGEAGLPGVRRGQPDQCLQRPGRHRLGPLHSGCLPGLLGPQLRVPVGQKVRRVRPSDGECAPGRLHVLLQEGERHLAIRAPLPAAATGTGHGPWSTGLCCSYTSVRFCWRLLLLLLPSPVSQPWQCDAALLHDLVNRGPIDVGHFVELVDADDAPVGQNHGAGFQLPLAALRVGVVTAAVRPTPEVPRPVVAMALGGARRGSGAPRAQQQAEDGRFTHSCPWMLGAMDLASCWNGSAWRLKSRISRRSSCVKAVKPLCGPLAG</sequence>
<feature type="compositionally biased region" description="Pro residues" evidence="1">
    <location>
        <begin position="409"/>
        <end position="418"/>
    </location>
</feature>
<feature type="compositionally biased region" description="Basic residues" evidence="1">
    <location>
        <begin position="658"/>
        <end position="679"/>
    </location>
</feature>
<feature type="region of interest" description="Disordered" evidence="1">
    <location>
        <begin position="658"/>
        <end position="685"/>
    </location>
</feature>
<feature type="compositionally biased region" description="Basic residues" evidence="1">
    <location>
        <begin position="235"/>
        <end position="247"/>
    </location>
</feature>
<dbReference type="Proteomes" id="UP000095280">
    <property type="component" value="Unplaced"/>
</dbReference>
<feature type="compositionally biased region" description="Pro residues" evidence="1">
    <location>
        <begin position="483"/>
        <end position="496"/>
    </location>
</feature>
<feature type="compositionally biased region" description="Low complexity" evidence="1">
    <location>
        <begin position="465"/>
        <end position="475"/>
    </location>
</feature>
<protein>
    <submittedName>
        <fullName evidence="3">RING-type domain-containing protein</fullName>
    </submittedName>
</protein>